<gene>
    <name evidence="2" type="ORF">CONPUDRAFT_156836</name>
</gene>
<dbReference type="KEGG" id="cput:CONPUDRAFT_156836"/>
<feature type="region of interest" description="Disordered" evidence="1">
    <location>
        <begin position="348"/>
        <end position="420"/>
    </location>
</feature>
<evidence type="ECO:0000256" key="1">
    <source>
        <dbReference type="SAM" id="MobiDB-lite"/>
    </source>
</evidence>
<feature type="compositionally biased region" description="Pro residues" evidence="1">
    <location>
        <begin position="809"/>
        <end position="818"/>
    </location>
</feature>
<feature type="compositionally biased region" description="Polar residues" evidence="1">
    <location>
        <begin position="483"/>
        <end position="504"/>
    </location>
</feature>
<feature type="compositionally biased region" description="Polar residues" evidence="1">
    <location>
        <begin position="790"/>
        <end position="800"/>
    </location>
</feature>
<feature type="region of interest" description="Disordered" evidence="1">
    <location>
        <begin position="733"/>
        <end position="767"/>
    </location>
</feature>
<keyword evidence="3" id="KW-1185">Reference proteome</keyword>
<protein>
    <submittedName>
        <fullName evidence="2">Uncharacterized protein</fullName>
    </submittedName>
</protein>
<sequence length="1255" mass="136899">MDSANTPPDSLGSVKHATKRKTREEDSDGIDEGKKKEKLARFNHGAGTFTFDIDKKPVDSDNKPEDSDLDADGETDDDEASLPDVIVPEADDQGATGSQLAPSLRAKNPLPRARVVNKGGQQQAGGRVVDLALATVSFGSHEPAVNNHVNSQVELTSPVRIERPLTSAAEVSKDIIPTAPLHVSKTTGEIQTANMGDRLVGGDIVSDVGLITVSDNAPDAEVSLHGDSRQPLLEDPHKTTTQVVNSTDIVEVAATQGTGNGDCQFGISEDDAEEALDASGPRPPKGCQRPSSVPASAVATPAANLVSTALSTESSSQHQPVAHSTLPEALAGQAPPHQTLVYAALPIPTQSTSQQSQTSRPGYPDASERSIPQQQGNPSQPFFSRSSPQQYEFSFKAQQQAPQFPASMHSTSARHAAYAPHSPECLSEALHSNALPHQQFLNFPEPSASAQHPPLSSSGQATYPTANFVPLYNPQDNAHSRNARQQHVFTASNPLPTHNPNITRPVQGHPPQQQGQSFSRTVDPSATGDVVHPHQYSHPHSSNNRRHPPQMHGPYDSSHINNHVNHTGAGCDSKSLYRQPPGGHTEHVAWNAYSQGPPPVVMNAHPQSPGDNAGRGAMAMAARAQPVNDHASRRAIAMTAHTQPLGDHAGRRAMAMTAHAQPLNNHAGRDAVAMAAHAQPLNDHAGRRAMAMNVYVEPPSDHVGRDAMVVDPYSQGYTGYPGQGAVNTNAYLRAPTGSMGRSAGSPNTPTQPPSGHNNRGVRSINPYLQPPVAAGRLDQGAMVIDTPTRQQIPTPQSHANPSFRALSPPTRPVSPPALLPLTKRNRLHTQQAGNRPDPSHQTGSACAVPGRGGDATVADVHQAAEDLAPRLSFMVIGAVNTLNARVDALEARVVERLNDVGKATDELRKQNAKSTPQARSPDAEHTSPVKKPYIKATGYDITQNNSENPDHPAVFKTKASWPHLRTAVRELFKKLLGIRSYKPEYFRRLPPPLTPTEIEEYEKNDVMIPCTVDDFRIDLSKPWASFFLNETARQVFLDYFMKCWEDKLIQSVNIAPGYVTVAKVAWALDKHLDHVKEKYSEFRRDVPLGVLMEDSKKKAQGTRKDHLLRRRLEVCRSRPRLFARHEEKVFKYMMQRSIVSGDETDPDVPCPPTERHPNPARVFRIIRPEWRSDDLSAFMHMLDDLYIDDYKNPIGRRRVPGNPPRTRVKSSRSEVGVVPKGLYRNFYNPNFLTSLNRAQREKLNIIDEDFDLSTP</sequence>
<feature type="compositionally biased region" description="Polar residues" evidence="1">
    <location>
        <begin position="448"/>
        <end position="465"/>
    </location>
</feature>
<proteinExistence type="predicted"/>
<evidence type="ECO:0000313" key="3">
    <source>
        <dbReference type="Proteomes" id="UP000053558"/>
    </source>
</evidence>
<dbReference type="RefSeq" id="XP_007772023.1">
    <property type="nucleotide sequence ID" value="XM_007773833.1"/>
</dbReference>
<name>A0A5M3MF55_CONPW</name>
<feature type="compositionally biased region" description="Low complexity" evidence="1">
    <location>
        <begin position="378"/>
        <end position="407"/>
    </location>
</feature>
<evidence type="ECO:0000313" key="2">
    <source>
        <dbReference type="EMBL" id="EIW77636.1"/>
    </source>
</evidence>
<feature type="compositionally biased region" description="Low complexity" evidence="1">
    <location>
        <begin position="507"/>
        <end position="516"/>
    </location>
</feature>
<feature type="compositionally biased region" description="Low complexity" evidence="1">
    <location>
        <begin position="349"/>
        <end position="359"/>
    </location>
</feature>
<reference evidence="3" key="1">
    <citation type="journal article" date="2012" name="Science">
        <title>The Paleozoic origin of enzymatic lignin decomposition reconstructed from 31 fungal genomes.</title>
        <authorList>
            <person name="Floudas D."/>
            <person name="Binder M."/>
            <person name="Riley R."/>
            <person name="Barry K."/>
            <person name="Blanchette R.A."/>
            <person name="Henrissat B."/>
            <person name="Martinez A.T."/>
            <person name="Otillar R."/>
            <person name="Spatafora J.W."/>
            <person name="Yadav J.S."/>
            <person name="Aerts A."/>
            <person name="Benoit I."/>
            <person name="Boyd A."/>
            <person name="Carlson A."/>
            <person name="Copeland A."/>
            <person name="Coutinho P.M."/>
            <person name="de Vries R.P."/>
            <person name="Ferreira P."/>
            <person name="Findley K."/>
            <person name="Foster B."/>
            <person name="Gaskell J."/>
            <person name="Glotzer D."/>
            <person name="Gorecki P."/>
            <person name="Heitman J."/>
            <person name="Hesse C."/>
            <person name="Hori C."/>
            <person name="Igarashi K."/>
            <person name="Jurgens J.A."/>
            <person name="Kallen N."/>
            <person name="Kersten P."/>
            <person name="Kohler A."/>
            <person name="Kuees U."/>
            <person name="Kumar T.K.A."/>
            <person name="Kuo A."/>
            <person name="LaButti K."/>
            <person name="Larrondo L.F."/>
            <person name="Lindquist E."/>
            <person name="Ling A."/>
            <person name="Lombard V."/>
            <person name="Lucas S."/>
            <person name="Lundell T."/>
            <person name="Martin R."/>
            <person name="McLaughlin D.J."/>
            <person name="Morgenstern I."/>
            <person name="Morin E."/>
            <person name="Murat C."/>
            <person name="Nagy L.G."/>
            <person name="Nolan M."/>
            <person name="Ohm R.A."/>
            <person name="Patyshakuliyeva A."/>
            <person name="Rokas A."/>
            <person name="Ruiz-Duenas F.J."/>
            <person name="Sabat G."/>
            <person name="Salamov A."/>
            <person name="Samejima M."/>
            <person name="Schmutz J."/>
            <person name="Slot J.C."/>
            <person name="St John F."/>
            <person name="Stenlid J."/>
            <person name="Sun H."/>
            <person name="Sun S."/>
            <person name="Syed K."/>
            <person name="Tsang A."/>
            <person name="Wiebenga A."/>
            <person name="Young D."/>
            <person name="Pisabarro A."/>
            <person name="Eastwood D.C."/>
            <person name="Martin F."/>
            <person name="Cullen D."/>
            <person name="Grigoriev I.V."/>
            <person name="Hibbett D.S."/>
        </authorList>
    </citation>
    <scope>NUCLEOTIDE SEQUENCE [LARGE SCALE GENOMIC DNA]</scope>
    <source>
        <strain evidence="3">RWD-64-598 SS2</strain>
    </source>
</reference>
<feature type="region of interest" description="Disordered" evidence="1">
    <location>
        <begin position="443"/>
        <end position="597"/>
    </location>
</feature>
<feature type="region of interest" description="Disordered" evidence="1">
    <location>
        <begin position="1"/>
        <end position="110"/>
    </location>
</feature>
<dbReference type="GeneID" id="19203642"/>
<dbReference type="Proteomes" id="UP000053558">
    <property type="component" value="Unassembled WGS sequence"/>
</dbReference>
<organism evidence="2 3">
    <name type="scientific">Coniophora puteana (strain RWD-64-598)</name>
    <name type="common">Brown rot fungus</name>
    <dbReference type="NCBI Taxonomy" id="741705"/>
    <lineage>
        <taxon>Eukaryota</taxon>
        <taxon>Fungi</taxon>
        <taxon>Dikarya</taxon>
        <taxon>Basidiomycota</taxon>
        <taxon>Agaricomycotina</taxon>
        <taxon>Agaricomycetes</taxon>
        <taxon>Agaricomycetidae</taxon>
        <taxon>Boletales</taxon>
        <taxon>Coniophorineae</taxon>
        <taxon>Coniophoraceae</taxon>
        <taxon>Coniophora</taxon>
    </lineage>
</organism>
<comment type="caution">
    <text evidence="2">The sequence shown here is derived from an EMBL/GenBank/DDBJ whole genome shotgun (WGS) entry which is preliminary data.</text>
</comment>
<dbReference type="AlphaFoldDB" id="A0A5M3MF55"/>
<feature type="compositionally biased region" description="Polar residues" evidence="1">
    <location>
        <begin position="744"/>
        <end position="757"/>
    </location>
</feature>
<feature type="region of interest" description="Disordered" evidence="1">
    <location>
        <begin position="272"/>
        <end position="298"/>
    </location>
</feature>
<feature type="compositionally biased region" description="Polar residues" evidence="1">
    <location>
        <begin position="828"/>
        <end position="844"/>
    </location>
</feature>
<feature type="region of interest" description="Disordered" evidence="1">
    <location>
        <begin position="790"/>
        <end position="853"/>
    </location>
</feature>
<dbReference type="EMBL" id="JH711583">
    <property type="protein sequence ID" value="EIW77636.1"/>
    <property type="molecule type" value="Genomic_DNA"/>
</dbReference>
<feature type="compositionally biased region" description="Acidic residues" evidence="1">
    <location>
        <begin position="67"/>
        <end position="81"/>
    </location>
</feature>
<accession>A0A5M3MF55</accession>
<feature type="region of interest" description="Disordered" evidence="1">
    <location>
        <begin position="904"/>
        <end position="932"/>
    </location>
</feature>
<feature type="compositionally biased region" description="Basic and acidic residues" evidence="1">
    <location>
        <begin position="52"/>
        <end position="66"/>
    </location>
</feature>
<dbReference type="OrthoDB" id="2633151at2759"/>